<evidence type="ECO:0000259" key="1">
    <source>
        <dbReference type="Pfam" id="PF01636"/>
    </source>
</evidence>
<dbReference type="Proteomes" id="UP000176998">
    <property type="component" value="Unassembled WGS sequence"/>
</dbReference>
<evidence type="ECO:0000313" key="2">
    <source>
        <dbReference type="EMBL" id="OHE99316.1"/>
    </source>
</evidence>
<evidence type="ECO:0000313" key="3">
    <source>
        <dbReference type="Proteomes" id="UP000176998"/>
    </source>
</evidence>
<comment type="caution">
    <text evidence="2">The sequence shown here is derived from an EMBL/GenBank/DDBJ whole genome shotgun (WGS) entry which is preliminary data.</text>
</comment>
<dbReference type="OrthoDB" id="4177236at2759"/>
<dbReference type="InterPro" id="IPR002575">
    <property type="entry name" value="Aminoglycoside_PTrfase"/>
</dbReference>
<organism evidence="2 3">
    <name type="scientific">Colletotrichum orchidophilum</name>
    <dbReference type="NCBI Taxonomy" id="1209926"/>
    <lineage>
        <taxon>Eukaryota</taxon>
        <taxon>Fungi</taxon>
        <taxon>Dikarya</taxon>
        <taxon>Ascomycota</taxon>
        <taxon>Pezizomycotina</taxon>
        <taxon>Sordariomycetes</taxon>
        <taxon>Hypocreomycetidae</taxon>
        <taxon>Glomerellales</taxon>
        <taxon>Glomerellaceae</taxon>
        <taxon>Colletotrichum</taxon>
    </lineage>
</organism>
<accession>A0A1G4BDB1</accession>
<dbReference type="GeneID" id="34558510"/>
<dbReference type="RefSeq" id="XP_022476465.1">
    <property type="nucleotide sequence ID" value="XM_022617000.1"/>
</dbReference>
<dbReference type="InterPro" id="IPR011009">
    <property type="entry name" value="Kinase-like_dom_sf"/>
</dbReference>
<dbReference type="PANTHER" id="PTHR21310">
    <property type="entry name" value="AMINOGLYCOSIDE PHOSPHOTRANSFERASE-RELATED-RELATED"/>
    <property type="match status" value="1"/>
</dbReference>
<gene>
    <name evidence="2" type="ORF">CORC01_05357</name>
</gene>
<dbReference type="PANTHER" id="PTHR21310:SF39">
    <property type="entry name" value="AMINOGLYCOSIDE PHOSPHOTRANSFERASE DOMAIN-CONTAINING PROTEIN"/>
    <property type="match status" value="1"/>
</dbReference>
<dbReference type="STRING" id="1209926.A0A1G4BDB1"/>
<sequence length="191" mass="21797">MDFVRGILLEKSWAGISQEQRESAATKVADLMNRMQSINLNDLAPGPVGYDMEADEPWPRPYFTDYGTGPFPTLGDMEDWYNHKLDVCVHWKQGSDSVPRFEFKDLVTTHQDIVPRNIIVKEETGEVWLIDWGMGGIYPVGFEQAALAWQGPGEYDRELRELVLPKLAYQGDLELRQLRNILYGVTTAAFL</sequence>
<dbReference type="EMBL" id="MJBS01000037">
    <property type="protein sequence ID" value="OHE99316.1"/>
    <property type="molecule type" value="Genomic_DNA"/>
</dbReference>
<dbReference type="Pfam" id="PF01636">
    <property type="entry name" value="APH"/>
    <property type="match status" value="1"/>
</dbReference>
<dbReference type="SUPFAM" id="SSF56112">
    <property type="entry name" value="Protein kinase-like (PK-like)"/>
    <property type="match status" value="1"/>
</dbReference>
<proteinExistence type="predicted"/>
<protein>
    <recommendedName>
        <fullName evidence="1">Aminoglycoside phosphotransferase domain-containing protein</fullName>
    </recommendedName>
</protein>
<feature type="domain" description="Aminoglycoside phosphotransferase" evidence="1">
    <location>
        <begin position="1"/>
        <end position="161"/>
    </location>
</feature>
<reference evidence="2 3" key="1">
    <citation type="submission" date="2016-09" db="EMBL/GenBank/DDBJ databases">
        <authorList>
            <person name="Capua I."/>
            <person name="De Benedictis P."/>
            <person name="Joannis T."/>
            <person name="Lombin L.H."/>
            <person name="Cattoli G."/>
        </authorList>
    </citation>
    <scope>NUCLEOTIDE SEQUENCE [LARGE SCALE GENOMIC DNA]</scope>
    <source>
        <strain evidence="2 3">IMI 309357</strain>
    </source>
</reference>
<dbReference type="Gene3D" id="3.90.1200.10">
    <property type="match status" value="1"/>
</dbReference>
<name>A0A1G4BDB1_9PEZI</name>
<dbReference type="AlphaFoldDB" id="A0A1G4BDB1"/>
<dbReference type="InterPro" id="IPR051678">
    <property type="entry name" value="AGP_Transferase"/>
</dbReference>
<keyword evidence="3" id="KW-1185">Reference proteome</keyword>